<dbReference type="OrthoDB" id="28868at2759"/>
<dbReference type="AlphaFoldDB" id="A0A5N5TJD0"/>
<comment type="caution">
    <text evidence="2">The sequence shown here is derived from an EMBL/GenBank/DDBJ whole genome shotgun (WGS) entry which is preliminary data.</text>
</comment>
<dbReference type="PANTHER" id="PTHR48439:SF1">
    <property type="entry name" value="HEMIMETHYLATED DNA-BINDING DOMAIN-CONTAINING PROTEIN"/>
    <property type="match status" value="1"/>
</dbReference>
<proteinExistence type="predicted"/>
<dbReference type="EMBL" id="SEYY01001078">
    <property type="protein sequence ID" value="KAB7505880.1"/>
    <property type="molecule type" value="Genomic_DNA"/>
</dbReference>
<protein>
    <submittedName>
        <fullName evidence="2">F-box only protein 21</fullName>
    </submittedName>
</protein>
<dbReference type="Pfam" id="PF08755">
    <property type="entry name" value="YccV-like"/>
    <property type="match status" value="1"/>
</dbReference>
<dbReference type="SMART" id="SM00992">
    <property type="entry name" value="YccV-like"/>
    <property type="match status" value="1"/>
</dbReference>
<sequence>MPLTNREIAILGILIFCVPVQLWLSKLSTLTSEEKGMRIQEFFIRNRLRLQALTSPSFWIFQIKDFLKYMFDKADLYNEANDPLGECPAVEVIKYRYPQGFFATSHIPRKPKPDEVKYRIGQVIRHKKSNYIGVIIGWDETCKAPDLWIKQMHGSNHNWRNQPNYSVLVDVRYRPNPQTTYVVQENIEIVKEQVDHPQVNDYFDSFDGAQYLAQPWLKAIYPLDQ</sequence>
<dbReference type="SUPFAM" id="SSF141255">
    <property type="entry name" value="YccV-like"/>
    <property type="match status" value="1"/>
</dbReference>
<dbReference type="InterPro" id="IPR053189">
    <property type="entry name" value="Clp_protease_adapter_ClpF"/>
</dbReference>
<dbReference type="Gene3D" id="2.30.30.390">
    <property type="entry name" value="Hemimethylated DNA-binding domain"/>
    <property type="match status" value="1"/>
</dbReference>
<evidence type="ECO:0000313" key="2">
    <source>
        <dbReference type="EMBL" id="KAB7505880.1"/>
    </source>
</evidence>
<evidence type="ECO:0000313" key="3">
    <source>
        <dbReference type="Proteomes" id="UP000326759"/>
    </source>
</evidence>
<dbReference type="GO" id="GO:0003677">
    <property type="term" value="F:DNA binding"/>
    <property type="evidence" value="ECO:0007669"/>
    <property type="project" value="InterPro"/>
</dbReference>
<dbReference type="InterPro" id="IPR036623">
    <property type="entry name" value="Hemimethylated_DNA-bd_sf"/>
</dbReference>
<feature type="domain" description="Hemimethylated DNA-binding" evidence="1">
    <location>
        <begin position="115"/>
        <end position="214"/>
    </location>
</feature>
<accession>A0A5N5TJD0</accession>
<evidence type="ECO:0000259" key="1">
    <source>
        <dbReference type="SMART" id="SM00992"/>
    </source>
</evidence>
<reference evidence="2 3" key="1">
    <citation type="journal article" date="2019" name="PLoS Biol.">
        <title>Sex chromosomes control vertical transmission of feminizing Wolbachia symbionts in an isopod.</title>
        <authorList>
            <person name="Becking T."/>
            <person name="Chebbi M.A."/>
            <person name="Giraud I."/>
            <person name="Moumen B."/>
            <person name="Laverre T."/>
            <person name="Caubet Y."/>
            <person name="Peccoud J."/>
            <person name="Gilbert C."/>
            <person name="Cordaux R."/>
        </authorList>
    </citation>
    <scope>NUCLEOTIDE SEQUENCE [LARGE SCALE GENOMIC DNA]</scope>
    <source>
        <strain evidence="2">ANa2</strain>
        <tissue evidence="2">Whole body excluding digestive tract and cuticle</tissue>
    </source>
</reference>
<gene>
    <name evidence="2" type="ORF">Anas_04520</name>
</gene>
<name>A0A5N5TJD0_9CRUS</name>
<organism evidence="2 3">
    <name type="scientific">Armadillidium nasatum</name>
    <dbReference type="NCBI Taxonomy" id="96803"/>
    <lineage>
        <taxon>Eukaryota</taxon>
        <taxon>Metazoa</taxon>
        <taxon>Ecdysozoa</taxon>
        <taxon>Arthropoda</taxon>
        <taxon>Crustacea</taxon>
        <taxon>Multicrustacea</taxon>
        <taxon>Malacostraca</taxon>
        <taxon>Eumalacostraca</taxon>
        <taxon>Peracarida</taxon>
        <taxon>Isopoda</taxon>
        <taxon>Oniscidea</taxon>
        <taxon>Crinocheta</taxon>
        <taxon>Armadillidiidae</taxon>
        <taxon>Armadillidium</taxon>
    </lineage>
</organism>
<dbReference type="InterPro" id="IPR011722">
    <property type="entry name" value="Hemimethylated_DNA-bd_dom"/>
</dbReference>
<dbReference type="NCBIfam" id="TIGR02097">
    <property type="entry name" value="yccV"/>
    <property type="match status" value="1"/>
</dbReference>
<dbReference type="Proteomes" id="UP000326759">
    <property type="component" value="Unassembled WGS sequence"/>
</dbReference>
<keyword evidence="3" id="KW-1185">Reference proteome</keyword>
<dbReference type="PANTHER" id="PTHR48439">
    <property type="entry name" value="HEMIMETHYLATED DNA-BINDING DOMAIN-CONTAINING PROTEIN"/>
    <property type="match status" value="1"/>
</dbReference>